<reference evidence="1 2" key="1">
    <citation type="submission" date="2020-04" db="EMBL/GenBank/DDBJ databases">
        <authorList>
            <person name="De Canck E."/>
        </authorList>
    </citation>
    <scope>NUCLEOTIDE SEQUENCE [LARGE SCALE GENOMIC DNA]</scope>
    <source>
        <strain evidence="1 2">LMG 24238</strain>
    </source>
</reference>
<protein>
    <submittedName>
        <fullName evidence="1">Uncharacterized protein</fullName>
    </submittedName>
</protein>
<name>A0A6J4ZNU8_9BURK</name>
<dbReference type="EMBL" id="CADIKC010000001">
    <property type="protein sequence ID" value="CAB3638582.1"/>
    <property type="molecule type" value="Genomic_DNA"/>
</dbReference>
<evidence type="ECO:0000313" key="1">
    <source>
        <dbReference type="EMBL" id="CAB3638582.1"/>
    </source>
</evidence>
<sequence length="60" mass="6348">MPSPPHSIGALGWESGTIGAFLGAAGAWAEASKNGLQFYVRPGNPWRRATDILMAGKSYE</sequence>
<keyword evidence="2" id="KW-1185">Reference proteome</keyword>
<dbReference type="Proteomes" id="UP000494255">
    <property type="component" value="Unassembled WGS sequence"/>
</dbReference>
<accession>A0A6J4ZNU8</accession>
<organism evidence="1 2">
    <name type="scientific">Paraburkholderia sediminicola</name>
    <dbReference type="NCBI Taxonomy" id="458836"/>
    <lineage>
        <taxon>Bacteria</taxon>
        <taxon>Pseudomonadati</taxon>
        <taxon>Pseudomonadota</taxon>
        <taxon>Betaproteobacteria</taxon>
        <taxon>Burkholderiales</taxon>
        <taxon>Burkholderiaceae</taxon>
        <taxon>Paraburkholderia</taxon>
    </lineage>
</organism>
<evidence type="ECO:0000313" key="2">
    <source>
        <dbReference type="Proteomes" id="UP000494255"/>
    </source>
</evidence>
<proteinExistence type="predicted"/>
<gene>
    <name evidence="1" type="ORF">LMG24238_00069</name>
</gene>
<dbReference type="AlphaFoldDB" id="A0A6J4ZNU8"/>